<reference evidence="7 8" key="1">
    <citation type="submission" date="2014-04" db="EMBL/GenBank/DDBJ databases">
        <authorList>
            <person name="Bishop-Lilly K.A."/>
            <person name="Broomall S.M."/>
            <person name="Chain P.S."/>
            <person name="Chertkov O."/>
            <person name="Coyne S.R."/>
            <person name="Daligault H.E."/>
            <person name="Davenport K.W."/>
            <person name="Erkkila T."/>
            <person name="Frey K.G."/>
            <person name="Gibbons H.S."/>
            <person name="Gu W."/>
            <person name="Jaissle J."/>
            <person name="Johnson S.L."/>
            <person name="Koroleva G.I."/>
            <person name="Ladner J.T."/>
            <person name="Lo C.-C."/>
            <person name="Minogue T.D."/>
            <person name="Munk C."/>
            <person name="Palacios G.F."/>
            <person name="Redden C.L."/>
            <person name="Rosenzweig C.N."/>
            <person name="Scholz M.B."/>
            <person name="Teshima H."/>
            <person name="Xu Y."/>
        </authorList>
    </citation>
    <scope>NUCLEOTIDE SEQUENCE [LARGE SCALE GENOMIC DNA]</scope>
    <source>
        <strain evidence="8">gladioli</strain>
    </source>
</reference>
<evidence type="ECO:0000259" key="6">
    <source>
        <dbReference type="SMART" id="SM00528"/>
    </source>
</evidence>
<dbReference type="GO" id="GO:0003677">
    <property type="term" value="F:DNA binding"/>
    <property type="evidence" value="ECO:0007669"/>
    <property type="project" value="UniProtKB-KW"/>
</dbReference>
<dbReference type="RefSeq" id="WP_036057477.1">
    <property type="nucleotide sequence ID" value="NZ_CADEVQ010000031.1"/>
</dbReference>
<dbReference type="Pfam" id="PF00816">
    <property type="entry name" value="Histone_HNS"/>
    <property type="match status" value="1"/>
</dbReference>
<proteinExistence type="inferred from homology"/>
<gene>
    <name evidence="7" type="ORF">DM48_7865</name>
</gene>
<protein>
    <submittedName>
        <fullName evidence="7">H-NS histone family protein</fullName>
    </submittedName>
</protein>
<dbReference type="Gene3D" id="4.10.430.30">
    <property type="match status" value="1"/>
</dbReference>
<evidence type="ECO:0000256" key="5">
    <source>
        <dbReference type="SAM" id="MobiDB-lite"/>
    </source>
</evidence>
<evidence type="ECO:0000256" key="2">
    <source>
        <dbReference type="ARBA" id="ARBA00010610"/>
    </source>
</evidence>
<evidence type="ECO:0000256" key="4">
    <source>
        <dbReference type="ARBA" id="ARBA00023125"/>
    </source>
</evidence>
<dbReference type="GO" id="GO:0009295">
    <property type="term" value="C:nucleoid"/>
    <property type="evidence" value="ECO:0007669"/>
    <property type="project" value="UniProtKB-SubCell"/>
</dbReference>
<dbReference type="SUPFAM" id="SSF81273">
    <property type="entry name" value="H-NS histone-like proteins"/>
    <property type="match status" value="1"/>
</dbReference>
<comment type="subcellular location">
    <subcellularLocation>
        <location evidence="1">Cytoplasm</location>
        <location evidence="1">Nucleoid</location>
    </subcellularLocation>
</comment>
<dbReference type="PANTHER" id="PTHR38097:SF2">
    <property type="entry name" value="DNA-BINDING PROTEIN STPA"/>
    <property type="match status" value="1"/>
</dbReference>
<dbReference type="EMBL" id="JPGG01000012">
    <property type="protein sequence ID" value="KGC20260.1"/>
    <property type="molecule type" value="Genomic_DNA"/>
</dbReference>
<comment type="similarity">
    <text evidence="2">Belongs to the histone-like protein H-NS family.</text>
</comment>
<sequence>MTSKSYVELCAELEALQGQVEEARQAEMHQVVVEIRKRAEAYGLTAADIFGSLPRSGQRSRRAPAAVRYRDPDTGRTWSGRGRQPQWIAQAADREQYRVA</sequence>
<name>A0AAW3F9S5_BURGA</name>
<organism evidence="7 8">
    <name type="scientific">Burkholderia gladioli</name>
    <name type="common">Pseudomonas marginata</name>
    <name type="synonym">Phytomonas marginata</name>
    <dbReference type="NCBI Taxonomy" id="28095"/>
    <lineage>
        <taxon>Bacteria</taxon>
        <taxon>Pseudomonadati</taxon>
        <taxon>Pseudomonadota</taxon>
        <taxon>Betaproteobacteria</taxon>
        <taxon>Burkholderiales</taxon>
        <taxon>Burkholderiaceae</taxon>
        <taxon>Burkholderia</taxon>
    </lineage>
</organism>
<evidence type="ECO:0000313" key="8">
    <source>
        <dbReference type="Proteomes" id="UP000029590"/>
    </source>
</evidence>
<dbReference type="Proteomes" id="UP000029590">
    <property type="component" value="Unassembled WGS sequence"/>
</dbReference>
<dbReference type="PANTHER" id="PTHR38097">
    <property type="match status" value="1"/>
</dbReference>
<dbReference type="SMART" id="SM00528">
    <property type="entry name" value="HNS"/>
    <property type="match status" value="1"/>
</dbReference>
<keyword evidence="4" id="KW-0238">DNA-binding</keyword>
<dbReference type="AlphaFoldDB" id="A0AAW3F9S5"/>
<dbReference type="InterPro" id="IPR027444">
    <property type="entry name" value="H-NS_C_dom"/>
</dbReference>
<evidence type="ECO:0000256" key="1">
    <source>
        <dbReference type="ARBA" id="ARBA00004453"/>
    </source>
</evidence>
<comment type="caution">
    <text evidence="7">The sequence shown here is derived from an EMBL/GenBank/DDBJ whole genome shotgun (WGS) entry which is preliminary data.</text>
</comment>
<evidence type="ECO:0000313" key="7">
    <source>
        <dbReference type="EMBL" id="KGC20260.1"/>
    </source>
</evidence>
<accession>A0AAW3F9S5</accession>
<feature type="region of interest" description="Disordered" evidence="5">
    <location>
        <begin position="54"/>
        <end position="85"/>
    </location>
</feature>
<keyword evidence="3" id="KW-0963">Cytoplasm</keyword>
<evidence type="ECO:0000256" key="3">
    <source>
        <dbReference type="ARBA" id="ARBA00022490"/>
    </source>
</evidence>
<feature type="domain" description="DNA-binding protein H-NS-like C-terminal" evidence="6">
    <location>
        <begin position="59"/>
        <end position="99"/>
    </location>
</feature>